<dbReference type="AlphaFoldDB" id="A0A6G6GPE1"/>
<evidence type="ECO:0000313" key="3">
    <source>
        <dbReference type="Proteomes" id="UP000505306"/>
    </source>
</evidence>
<keyword evidence="3" id="KW-1185">Reference proteome</keyword>
<proteinExistence type="predicted"/>
<dbReference type="SMART" id="SM01034">
    <property type="entry name" value="BLUF"/>
    <property type="match status" value="1"/>
</dbReference>
<dbReference type="InterPro" id="IPR007024">
    <property type="entry name" value="BLUF_domain"/>
</dbReference>
<dbReference type="Pfam" id="PF04940">
    <property type="entry name" value="BLUF"/>
    <property type="match status" value="1"/>
</dbReference>
<dbReference type="Gene3D" id="3.30.70.100">
    <property type="match status" value="1"/>
</dbReference>
<dbReference type="Proteomes" id="UP000505306">
    <property type="component" value="Chromosome"/>
</dbReference>
<dbReference type="SUPFAM" id="SSF54975">
    <property type="entry name" value="Acylphosphatase/BLUF domain-like"/>
    <property type="match status" value="1"/>
</dbReference>
<organism evidence="2 3">
    <name type="scientific">Rasiella rasia</name>
    <dbReference type="NCBI Taxonomy" id="2744027"/>
    <lineage>
        <taxon>Bacteria</taxon>
        <taxon>Pseudomonadati</taxon>
        <taxon>Bacteroidota</taxon>
        <taxon>Flavobacteriia</taxon>
        <taxon>Flavobacteriales</taxon>
        <taxon>Flavobacteriaceae</taxon>
        <taxon>Rasiella</taxon>
    </lineage>
</organism>
<dbReference type="RefSeq" id="WP_164680420.1">
    <property type="nucleotide sequence ID" value="NZ_CP049057.1"/>
</dbReference>
<feature type="domain" description="BLUF" evidence="1">
    <location>
        <begin position="2"/>
        <end position="94"/>
    </location>
</feature>
<dbReference type="InterPro" id="IPR036046">
    <property type="entry name" value="Acylphosphatase-like_dom_sf"/>
</dbReference>
<evidence type="ECO:0000313" key="2">
    <source>
        <dbReference type="EMBL" id="QIE60407.1"/>
    </source>
</evidence>
<dbReference type="GO" id="GO:0009882">
    <property type="term" value="F:blue light photoreceptor activity"/>
    <property type="evidence" value="ECO:0007669"/>
    <property type="project" value="InterPro"/>
</dbReference>
<dbReference type="GO" id="GO:0071949">
    <property type="term" value="F:FAD binding"/>
    <property type="evidence" value="ECO:0007669"/>
    <property type="project" value="InterPro"/>
</dbReference>
<dbReference type="PROSITE" id="PS50925">
    <property type="entry name" value="BLUF"/>
    <property type="match status" value="1"/>
</dbReference>
<name>A0A6G6GPE1_9FLAO</name>
<evidence type="ECO:0000259" key="1">
    <source>
        <dbReference type="PROSITE" id="PS50925"/>
    </source>
</evidence>
<dbReference type="KEGG" id="mgel:G5B37_12795"/>
<reference evidence="2 3" key="1">
    <citation type="submission" date="2020-02" db="EMBL/GenBank/DDBJ databases">
        <title>Complete genome sequence of Flavobacteriaceae bacterium.</title>
        <authorList>
            <person name="Kim S.-J."/>
            <person name="Kim Y.-S."/>
            <person name="Kim K.-H."/>
        </authorList>
    </citation>
    <scope>NUCLEOTIDE SEQUENCE [LARGE SCALE GENOMIC DNA]</scope>
    <source>
        <strain evidence="2 3">RR4-40</strain>
    </source>
</reference>
<accession>A0A6G6GPE1</accession>
<dbReference type="EMBL" id="CP049057">
    <property type="protein sequence ID" value="QIE60407.1"/>
    <property type="molecule type" value="Genomic_DNA"/>
</dbReference>
<sequence length="135" mass="15598">MIYTLCYVSKAAENLDASSLEEIFSITINKNTKRGISGILMYGMGNFFQVLEGEEQTVETLYKEQILKDPRHSDIFEVIRKPTEIPIFKEYSSLFTIVKTNEQLAQIKKYLNQHRVDSSTSEKLGRLLKPFLLEI</sequence>
<protein>
    <submittedName>
        <fullName evidence="2">BLUF domain-containing protein</fullName>
    </submittedName>
</protein>
<gene>
    <name evidence="2" type="ORF">G5B37_12795</name>
</gene>